<feature type="domain" description="YhaN AAA" evidence="3">
    <location>
        <begin position="1"/>
        <end position="190"/>
    </location>
</feature>
<dbReference type="PANTHER" id="PTHR41259:SF1">
    <property type="entry name" value="DOUBLE-STRAND BREAK REPAIR RAD50 ATPASE, PUTATIVE-RELATED"/>
    <property type="match status" value="1"/>
</dbReference>
<dbReference type="Proteomes" id="UP000199322">
    <property type="component" value="Unassembled WGS sequence"/>
</dbReference>
<proteinExistence type="predicted"/>
<reference evidence="4 5" key="1">
    <citation type="submission" date="2016-10" db="EMBL/GenBank/DDBJ databases">
        <authorList>
            <person name="de Groot N.N."/>
        </authorList>
    </citation>
    <scope>NUCLEOTIDE SEQUENCE [LARGE SCALE GENOMIC DNA]</scope>
    <source>
        <strain evidence="4 5">WG14</strain>
    </source>
</reference>
<sequence>MKIKDLKIDSFGKIKNLELNKFSSGINFIYGENETGKTSIRNFLNFMYFGRVGKRFSNYDKMKGYLSIEKNNKEYKFNRNENNIDIHSTEGEQINYSPNVYFLNSIDINTFENIFSLTLEELEKLNINSENINNLIFSAGTGLGNLNLNDVVKKIQKENENLIKPYGSTQEIPLKIQEINELEAQIKEMNKKLESYDLIVKHIHKKNEGILNNKSNIDKLIKNLKKYEFAKDTFEFYSKVKELDKEIENYSYANNFPSNGKERYENLLNQKIEHNSNLNKLKNEKKNFQDTLNNLKIDEKLLENKGLIEKLNKEKDNYFDKKIELSNKNDRIINLNAELEEKLSIIGPDWTTDKLGKTVITADARNIANRKADKLKTLSSEIISLDNSIKIEKEKLPEFEDKIKNIEDQIDQIPEDSKNIEQIKKTKSSIFKLQKIFEKINIKINQKDDLQETIQDINKEIEIKTQKAENIHSFFAERTFLIISLLMLFGGVAGFFYLDIIYPLILTTVSVIMLITNSNTKRTLTKQKSDLKKEIDEKNNKIDSLYSKIKDINSYLEELGKEKIETIEEGSLPATITEDQLDLYRQKAEEQNESYEKFQNLLDLKKYYTEQKEYSEKQIKKLEEQKVTFETEKESQEKEWQDWITEKNYEKNYTPDTFETFISIISSAKNILRTYNQIKTEKEKILSIINDYEEKLNILKNNIEKDISAENIETVFERLQKSIENSYKKEDLQQKIKKIEESIEIKEEETKNINEEIKSLFKTAGVTNEDEFFKMYEAKLKLNSLKEEKEKNQISMNSLLNSYSEKEDVINILNEKDIKAIEDNISDIKENIDSLEKEQDELMKTIGELRNEKKNIESIEVYSETLQKRENLITEIKELTKQWAKNVITINNLNKTIEFYKKNRQKIFDNASKYIEKITLGKYSLRYNDDNEIILMNKNDYLDSSKWSDGTLDQVYLATRLAFIQEYNQKSENIPIILDDVLVKFDEKRKRKTIETLIEYSKDHQIFIFSCDKNTKIIFEDLVQNQDKNFKYYELN</sequence>
<dbReference type="STRING" id="28234.SAMN04488588_2067"/>
<keyword evidence="1" id="KW-0175">Coiled coil</keyword>
<dbReference type="AlphaFoldDB" id="A0A1G6QFL5"/>
<dbReference type="InterPro" id="IPR027417">
    <property type="entry name" value="P-loop_NTPase"/>
</dbReference>
<evidence type="ECO:0000313" key="5">
    <source>
        <dbReference type="Proteomes" id="UP000199322"/>
    </source>
</evidence>
<dbReference type="EMBL" id="FMYV01000012">
    <property type="protein sequence ID" value="SDC91108.1"/>
    <property type="molecule type" value="Genomic_DNA"/>
</dbReference>
<feature type="coiled-coil region" evidence="1">
    <location>
        <begin position="172"/>
        <end position="199"/>
    </location>
</feature>
<keyword evidence="5" id="KW-1185">Reference proteome</keyword>
<dbReference type="Pfam" id="PF13514">
    <property type="entry name" value="AAA_27"/>
    <property type="match status" value="1"/>
</dbReference>
<keyword evidence="2" id="KW-0812">Transmembrane</keyword>
<evidence type="ECO:0000256" key="1">
    <source>
        <dbReference type="SAM" id="Coils"/>
    </source>
</evidence>
<organism evidence="4 5">
    <name type="scientific">Geotoga petraea</name>
    <dbReference type="NCBI Taxonomy" id="28234"/>
    <lineage>
        <taxon>Bacteria</taxon>
        <taxon>Thermotogati</taxon>
        <taxon>Thermotogota</taxon>
        <taxon>Thermotogae</taxon>
        <taxon>Petrotogales</taxon>
        <taxon>Petrotogaceae</taxon>
        <taxon>Geotoga</taxon>
    </lineage>
</organism>
<keyword evidence="2" id="KW-0472">Membrane</keyword>
<dbReference type="Gene3D" id="3.40.50.300">
    <property type="entry name" value="P-loop containing nucleotide triphosphate hydrolases"/>
    <property type="match status" value="2"/>
</dbReference>
<dbReference type="RefSeq" id="WP_091405679.1">
    <property type="nucleotide sequence ID" value="NZ_FMYV01000012.1"/>
</dbReference>
<evidence type="ECO:0000259" key="3">
    <source>
        <dbReference type="Pfam" id="PF13514"/>
    </source>
</evidence>
<feature type="coiled-coil region" evidence="1">
    <location>
        <begin position="581"/>
        <end position="639"/>
    </location>
</feature>
<protein>
    <submittedName>
        <fullName evidence="4">Uncharacterized protein YhaN</fullName>
    </submittedName>
</protein>
<feature type="transmembrane region" description="Helical" evidence="2">
    <location>
        <begin position="474"/>
        <end position="494"/>
    </location>
</feature>
<feature type="coiled-coil region" evidence="1">
    <location>
        <begin position="261"/>
        <end position="342"/>
    </location>
</feature>
<gene>
    <name evidence="4" type="ORF">SAMN04488588_2067</name>
</gene>
<feature type="coiled-coil region" evidence="1">
    <location>
        <begin position="440"/>
        <end position="467"/>
    </location>
</feature>
<feature type="coiled-coil region" evidence="1">
    <location>
        <begin position="675"/>
        <end position="910"/>
    </location>
</feature>
<evidence type="ECO:0000256" key="2">
    <source>
        <dbReference type="SAM" id="Phobius"/>
    </source>
</evidence>
<name>A0A1G6QFL5_9BACT</name>
<dbReference type="PANTHER" id="PTHR41259">
    <property type="entry name" value="DOUBLE-STRAND BREAK REPAIR RAD50 ATPASE, PUTATIVE-RELATED"/>
    <property type="match status" value="1"/>
</dbReference>
<feature type="coiled-coil region" evidence="1">
    <location>
        <begin position="521"/>
        <end position="548"/>
    </location>
</feature>
<dbReference type="InterPro" id="IPR038734">
    <property type="entry name" value="YhaN_AAA"/>
</dbReference>
<accession>A0A1G6QFL5</accession>
<dbReference type="SUPFAM" id="SSF52540">
    <property type="entry name" value="P-loop containing nucleoside triphosphate hydrolases"/>
    <property type="match status" value="1"/>
</dbReference>
<keyword evidence="2" id="KW-1133">Transmembrane helix</keyword>
<evidence type="ECO:0000313" key="4">
    <source>
        <dbReference type="EMBL" id="SDC91108.1"/>
    </source>
</evidence>